<protein>
    <submittedName>
        <fullName evidence="2">Uncharacterized protein</fullName>
    </submittedName>
</protein>
<evidence type="ECO:0000256" key="1">
    <source>
        <dbReference type="SAM" id="MobiDB-lite"/>
    </source>
</evidence>
<keyword evidence="3" id="KW-1185">Reference proteome</keyword>
<name>A0AAV2LPK0_KNICA</name>
<organism evidence="2 3">
    <name type="scientific">Knipowitschia caucasica</name>
    <name type="common">Caucasian dwarf goby</name>
    <name type="synonym">Pomatoschistus caucasicus</name>
    <dbReference type="NCBI Taxonomy" id="637954"/>
    <lineage>
        <taxon>Eukaryota</taxon>
        <taxon>Metazoa</taxon>
        <taxon>Chordata</taxon>
        <taxon>Craniata</taxon>
        <taxon>Vertebrata</taxon>
        <taxon>Euteleostomi</taxon>
        <taxon>Actinopterygii</taxon>
        <taxon>Neopterygii</taxon>
        <taxon>Teleostei</taxon>
        <taxon>Neoteleostei</taxon>
        <taxon>Acanthomorphata</taxon>
        <taxon>Gobiaria</taxon>
        <taxon>Gobiiformes</taxon>
        <taxon>Gobioidei</taxon>
        <taxon>Gobiidae</taxon>
        <taxon>Gobiinae</taxon>
        <taxon>Knipowitschia</taxon>
    </lineage>
</organism>
<dbReference type="EMBL" id="OZ035825">
    <property type="protein sequence ID" value="CAL1602182.1"/>
    <property type="molecule type" value="Genomic_DNA"/>
</dbReference>
<reference evidence="2 3" key="1">
    <citation type="submission" date="2024-04" db="EMBL/GenBank/DDBJ databases">
        <authorList>
            <person name="Waldvogel A.-M."/>
            <person name="Schoenle A."/>
        </authorList>
    </citation>
    <scope>NUCLEOTIDE SEQUENCE [LARGE SCALE GENOMIC DNA]</scope>
</reference>
<proteinExistence type="predicted"/>
<dbReference type="Proteomes" id="UP001497482">
    <property type="component" value="Chromosome 3"/>
</dbReference>
<gene>
    <name evidence="2" type="ORF">KC01_LOCUS29991</name>
</gene>
<evidence type="ECO:0000313" key="2">
    <source>
        <dbReference type="EMBL" id="CAL1602182.1"/>
    </source>
</evidence>
<dbReference type="AlphaFoldDB" id="A0AAV2LPK0"/>
<feature type="region of interest" description="Disordered" evidence="1">
    <location>
        <begin position="1"/>
        <end position="21"/>
    </location>
</feature>
<sequence>MGLRGASMEAAQTGLGSGRPSELSCVEWGHFEVLKTILLSSPRDACYGNNNGYTTTRLCARTSPTSDQGRCKSPCCVCGGVNATQTNRHRAMRIMWRNTPH</sequence>
<evidence type="ECO:0000313" key="3">
    <source>
        <dbReference type="Proteomes" id="UP001497482"/>
    </source>
</evidence>
<accession>A0AAV2LPK0</accession>